<dbReference type="Pfam" id="PF07715">
    <property type="entry name" value="Plug"/>
    <property type="match status" value="1"/>
</dbReference>
<dbReference type="RefSeq" id="WP_014799473.1">
    <property type="nucleotide sequence ID" value="NC_018018.1"/>
</dbReference>
<dbReference type="InterPro" id="IPR037066">
    <property type="entry name" value="Plug_dom_sf"/>
</dbReference>
<sequence length="802" mass="91068" precursor="true">MKRNHTHFLCVLTLSLTFILSLFYQNNLFAQQEASYTLSGKIRDAANGEELIGATVLVEKIPGTGAVANEYGFYSLTLPTEKYRIIVSYIGFENQIFEIDLTKNITLNIEMSEASNLKEVVVTSKKDADANITEVQMSTQVLEVEQVKKLPALLGEVDVMRTLTLLPGVQSAGEGTGGIFVRGGSNDQNLILLDDAPVYNASHLLGFFSVFNGDAIKSVKLYKGGIPAQYGGRLSSIIDIRMKNGNNKKFTSSGGIGTVSSRLTVEAPINEKSSFILSGRRTYADQFLRFAKDTSLRENKLYFYDFNAKANYEISDKDRIYLSGYFGRDVFKFGENFGLNWGNATATFRWNHIFNQKLFLNTTAVYSNFNYGFEIDDETRNFTWDSGITDYSVKLDFDYFINPKNTMTFGMENTYHHFNPAEIKPKNESSIFNEFVLSDKFALENAFYLANEQQINHFLTLQYGLRLSMFQNLGKTDEYQYADGQPKIDANITDTLSYDNLEPYSFYAGLEPRLALNFKLNDVSAIKLSYNRTRQYLQTVSTNTASLPFDRWIPTNKYIDPQISDQIALGYFRNFANNKWEASIEGYYKNMQNQIDVKDGADLLLNDNIEEALAAGKAWSYGLEFYLKKNYGKTTGWVSYTLSTTQRQIEEINLGNAYSPRYNQPHNLAVVVAHQFSPRVTLAGNFIFTSGAAVSFPVGRYKAGNDVIDYFQAGKRNDSRLPDYHRADISLTIDGKHRKNWKGSWNFSIYNFYNRKNAFSISFREKEDENGDGTGEYEAVKTTLFGIIPSITYNFKFSFDKK</sequence>
<reference evidence="10" key="1">
    <citation type="submission" date="2012-06" db="EMBL/GenBank/DDBJ databases">
        <title>The complete genome of Flexibacter litoralis DSM 6794.</title>
        <authorList>
            <person name="Lucas S."/>
            <person name="Copeland A."/>
            <person name="Lapidus A."/>
            <person name="Glavina del Rio T."/>
            <person name="Dalin E."/>
            <person name="Tice H."/>
            <person name="Bruce D."/>
            <person name="Goodwin L."/>
            <person name="Pitluck S."/>
            <person name="Peters L."/>
            <person name="Ovchinnikova G."/>
            <person name="Lu M."/>
            <person name="Kyrpides N."/>
            <person name="Mavromatis K."/>
            <person name="Ivanova N."/>
            <person name="Brettin T."/>
            <person name="Detter J.C."/>
            <person name="Han C."/>
            <person name="Larimer F."/>
            <person name="Land M."/>
            <person name="Hauser L."/>
            <person name="Markowitz V."/>
            <person name="Cheng J.-F."/>
            <person name="Hugenholtz P."/>
            <person name="Woyke T."/>
            <person name="Wu D."/>
            <person name="Spring S."/>
            <person name="Lang E."/>
            <person name="Kopitz M."/>
            <person name="Brambilla E."/>
            <person name="Klenk H.-P."/>
            <person name="Eisen J.A."/>
        </authorList>
    </citation>
    <scope>NUCLEOTIDE SEQUENCE [LARGE SCALE GENOMIC DNA]</scope>
    <source>
        <strain evidence="10">ATCC 23117 / DSM 6794 / NBRC 15988 / NCIMB 1366 / Sio-4</strain>
    </source>
</reference>
<keyword evidence="4 7" id="KW-0812">Transmembrane</keyword>
<dbReference type="InterPro" id="IPR036942">
    <property type="entry name" value="Beta-barrel_TonB_sf"/>
</dbReference>
<organism evidence="9 10">
    <name type="scientific">Bernardetia litoralis (strain ATCC 23117 / DSM 6794 / NBRC 15988 / NCIMB 1366 / Fx l1 / Sio-4)</name>
    <name type="common">Flexibacter litoralis</name>
    <dbReference type="NCBI Taxonomy" id="880071"/>
    <lineage>
        <taxon>Bacteria</taxon>
        <taxon>Pseudomonadati</taxon>
        <taxon>Bacteroidota</taxon>
        <taxon>Cytophagia</taxon>
        <taxon>Cytophagales</taxon>
        <taxon>Bernardetiaceae</taxon>
        <taxon>Bernardetia</taxon>
    </lineage>
</organism>
<evidence type="ECO:0000313" key="10">
    <source>
        <dbReference type="Proteomes" id="UP000006054"/>
    </source>
</evidence>
<accession>I4AQ14</accession>
<dbReference type="HOGENOM" id="CLU_016599_0_0_10"/>
<evidence type="ECO:0000256" key="3">
    <source>
        <dbReference type="ARBA" id="ARBA00022452"/>
    </source>
</evidence>
<comment type="subcellular location">
    <subcellularLocation>
        <location evidence="1 7">Cell outer membrane</location>
        <topology evidence="1 7">Multi-pass membrane protein</topology>
    </subcellularLocation>
</comment>
<evidence type="ECO:0000256" key="7">
    <source>
        <dbReference type="PROSITE-ProRule" id="PRU01360"/>
    </source>
</evidence>
<keyword evidence="10" id="KW-1185">Reference proteome</keyword>
<dbReference type="eggNOG" id="COG4771">
    <property type="taxonomic scope" value="Bacteria"/>
</dbReference>
<proteinExistence type="inferred from homology"/>
<name>I4AQ14_BERLS</name>
<dbReference type="Gene3D" id="2.40.170.20">
    <property type="entry name" value="TonB-dependent receptor, beta-barrel domain"/>
    <property type="match status" value="1"/>
</dbReference>
<dbReference type="InterPro" id="IPR039426">
    <property type="entry name" value="TonB-dep_rcpt-like"/>
</dbReference>
<dbReference type="SUPFAM" id="SSF56935">
    <property type="entry name" value="Porins"/>
    <property type="match status" value="1"/>
</dbReference>
<keyword evidence="2 7" id="KW-0813">Transport</keyword>
<dbReference type="STRING" id="880071.Fleli_3737"/>
<dbReference type="OrthoDB" id="9758870at2"/>
<evidence type="ECO:0000256" key="2">
    <source>
        <dbReference type="ARBA" id="ARBA00022448"/>
    </source>
</evidence>
<protein>
    <submittedName>
        <fullName evidence="9">Outer membrane receptor protein</fullName>
    </submittedName>
</protein>
<keyword evidence="3 7" id="KW-1134">Transmembrane beta strand</keyword>
<dbReference type="SUPFAM" id="SSF49464">
    <property type="entry name" value="Carboxypeptidase regulatory domain-like"/>
    <property type="match status" value="1"/>
</dbReference>
<dbReference type="PATRIC" id="fig|880071.3.peg.3742"/>
<keyword evidence="6 7" id="KW-0998">Cell outer membrane</keyword>
<dbReference type="Gene3D" id="2.60.40.1120">
    <property type="entry name" value="Carboxypeptidase-like, regulatory domain"/>
    <property type="match status" value="1"/>
</dbReference>
<dbReference type="InterPro" id="IPR012910">
    <property type="entry name" value="Plug_dom"/>
</dbReference>
<evidence type="ECO:0000256" key="4">
    <source>
        <dbReference type="ARBA" id="ARBA00022692"/>
    </source>
</evidence>
<dbReference type="Pfam" id="PF13715">
    <property type="entry name" value="CarbopepD_reg_2"/>
    <property type="match status" value="1"/>
</dbReference>
<dbReference type="Proteomes" id="UP000006054">
    <property type="component" value="Chromosome"/>
</dbReference>
<evidence type="ECO:0000256" key="1">
    <source>
        <dbReference type="ARBA" id="ARBA00004571"/>
    </source>
</evidence>
<evidence type="ECO:0000259" key="8">
    <source>
        <dbReference type="Pfam" id="PF07715"/>
    </source>
</evidence>
<dbReference type="GO" id="GO:0009279">
    <property type="term" value="C:cell outer membrane"/>
    <property type="evidence" value="ECO:0007669"/>
    <property type="project" value="UniProtKB-SubCell"/>
</dbReference>
<dbReference type="EMBL" id="CP003345">
    <property type="protein sequence ID" value="AFM06049.1"/>
    <property type="molecule type" value="Genomic_DNA"/>
</dbReference>
<keyword evidence="9" id="KW-0675">Receptor</keyword>
<evidence type="ECO:0000313" key="9">
    <source>
        <dbReference type="EMBL" id="AFM06049.1"/>
    </source>
</evidence>
<keyword evidence="5 7" id="KW-0472">Membrane</keyword>
<feature type="domain" description="TonB-dependent receptor plug" evidence="8">
    <location>
        <begin position="134"/>
        <end position="233"/>
    </location>
</feature>
<comment type="similarity">
    <text evidence="7">Belongs to the TonB-dependent receptor family.</text>
</comment>
<dbReference type="KEGG" id="fli:Fleli_3737"/>
<dbReference type="InterPro" id="IPR008969">
    <property type="entry name" value="CarboxyPept-like_regulatory"/>
</dbReference>
<dbReference type="PROSITE" id="PS52016">
    <property type="entry name" value="TONB_DEPENDENT_REC_3"/>
    <property type="match status" value="1"/>
</dbReference>
<dbReference type="Gene3D" id="2.170.130.10">
    <property type="entry name" value="TonB-dependent receptor, plug domain"/>
    <property type="match status" value="1"/>
</dbReference>
<dbReference type="AlphaFoldDB" id="I4AQ14"/>
<gene>
    <name evidence="9" type="ordered locus">Fleli_3737</name>
</gene>
<evidence type="ECO:0000256" key="6">
    <source>
        <dbReference type="ARBA" id="ARBA00023237"/>
    </source>
</evidence>
<evidence type="ECO:0000256" key="5">
    <source>
        <dbReference type="ARBA" id="ARBA00023136"/>
    </source>
</evidence>